<accession>A0ABR4ANZ7</accession>
<proteinExistence type="predicted"/>
<feature type="chain" id="PRO_5045556765" evidence="1">
    <location>
        <begin position="22"/>
        <end position="197"/>
    </location>
</feature>
<evidence type="ECO:0000313" key="3">
    <source>
        <dbReference type="Proteomes" id="UP001590950"/>
    </source>
</evidence>
<comment type="caution">
    <text evidence="2">The sequence shown here is derived from an EMBL/GenBank/DDBJ whole genome shotgun (WGS) entry which is preliminary data.</text>
</comment>
<sequence>MRQKTSLFLLSLCYIYQTSFAATIQNAYITSNNLNSTLAPAPNPLTPLPPPHPQNLTQTYYHFLPNGNLLQLETTTHKLPLTETLSVLLRASKSLGKKPSTHPLAPREKFEIGADRTAEPHNEADFVVEPIYEQRFTWGDALATVDGLKEWFEEVGVDRSFTTYFYYQGVTAGGVLRTLGYGAVKKVWQPFPPGMGM</sequence>
<feature type="signal peptide" evidence="1">
    <location>
        <begin position="1"/>
        <end position="21"/>
    </location>
</feature>
<name>A0ABR4ANZ7_9LECA</name>
<evidence type="ECO:0000313" key="2">
    <source>
        <dbReference type="EMBL" id="KAL2047261.1"/>
    </source>
</evidence>
<dbReference type="Proteomes" id="UP001590950">
    <property type="component" value="Unassembled WGS sequence"/>
</dbReference>
<evidence type="ECO:0000256" key="1">
    <source>
        <dbReference type="SAM" id="SignalP"/>
    </source>
</evidence>
<keyword evidence="1" id="KW-0732">Signal</keyword>
<gene>
    <name evidence="2" type="ORF">N7G274_001280</name>
</gene>
<reference evidence="2 3" key="1">
    <citation type="submission" date="2024-09" db="EMBL/GenBank/DDBJ databases">
        <title>Rethinking Asexuality: The Enigmatic Case of Functional Sexual Genes in Lepraria (Stereocaulaceae).</title>
        <authorList>
            <person name="Doellman M."/>
            <person name="Sun Y."/>
            <person name="Barcenas-Pena A."/>
            <person name="Lumbsch H.T."/>
            <person name="Grewe F."/>
        </authorList>
    </citation>
    <scope>NUCLEOTIDE SEQUENCE [LARGE SCALE GENOMIC DNA]</scope>
    <source>
        <strain evidence="2 3">Mercado 3170</strain>
    </source>
</reference>
<organism evidence="2 3">
    <name type="scientific">Stereocaulon virgatum</name>
    <dbReference type="NCBI Taxonomy" id="373712"/>
    <lineage>
        <taxon>Eukaryota</taxon>
        <taxon>Fungi</taxon>
        <taxon>Dikarya</taxon>
        <taxon>Ascomycota</taxon>
        <taxon>Pezizomycotina</taxon>
        <taxon>Lecanoromycetes</taxon>
        <taxon>OSLEUM clade</taxon>
        <taxon>Lecanoromycetidae</taxon>
        <taxon>Lecanorales</taxon>
        <taxon>Lecanorineae</taxon>
        <taxon>Stereocaulaceae</taxon>
        <taxon>Stereocaulon</taxon>
    </lineage>
</organism>
<protein>
    <submittedName>
        <fullName evidence="2">Uncharacterized protein</fullName>
    </submittedName>
</protein>
<keyword evidence="3" id="KW-1185">Reference proteome</keyword>
<dbReference type="EMBL" id="JBEFKJ010000003">
    <property type="protein sequence ID" value="KAL2047261.1"/>
    <property type="molecule type" value="Genomic_DNA"/>
</dbReference>